<evidence type="ECO:0000313" key="3">
    <source>
        <dbReference type="Proteomes" id="UP000324222"/>
    </source>
</evidence>
<protein>
    <submittedName>
        <fullName evidence="2">Uncharacterized protein</fullName>
    </submittedName>
</protein>
<keyword evidence="3" id="KW-1185">Reference proteome</keyword>
<feature type="region of interest" description="Disordered" evidence="1">
    <location>
        <begin position="78"/>
        <end position="100"/>
    </location>
</feature>
<organism evidence="2 3">
    <name type="scientific">Portunus trituberculatus</name>
    <name type="common">Swimming crab</name>
    <name type="synonym">Neptunus trituberculatus</name>
    <dbReference type="NCBI Taxonomy" id="210409"/>
    <lineage>
        <taxon>Eukaryota</taxon>
        <taxon>Metazoa</taxon>
        <taxon>Ecdysozoa</taxon>
        <taxon>Arthropoda</taxon>
        <taxon>Crustacea</taxon>
        <taxon>Multicrustacea</taxon>
        <taxon>Malacostraca</taxon>
        <taxon>Eumalacostraca</taxon>
        <taxon>Eucarida</taxon>
        <taxon>Decapoda</taxon>
        <taxon>Pleocyemata</taxon>
        <taxon>Brachyura</taxon>
        <taxon>Eubrachyura</taxon>
        <taxon>Portunoidea</taxon>
        <taxon>Portunidae</taxon>
        <taxon>Portuninae</taxon>
        <taxon>Portunus</taxon>
    </lineage>
</organism>
<accession>A0A5B7DC15</accession>
<name>A0A5B7DC15_PORTR</name>
<dbReference type="EMBL" id="VSRR010000714">
    <property type="protein sequence ID" value="MPC18833.1"/>
    <property type="molecule type" value="Genomic_DNA"/>
</dbReference>
<evidence type="ECO:0000313" key="2">
    <source>
        <dbReference type="EMBL" id="MPC18833.1"/>
    </source>
</evidence>
<comment type="caution">
    <text evidence="2">The sequence shown here is derived from an EMBL/GenBank/DDBJ whole genome shotgun (WGS) entry which is preliminary data.</text>
</comment>
<evidence type="ECO:0000256" key="1">
    <source>
        <dbReference type="SAM" id="MobiDB-lite"/>
    </source>
</evidence>
<dbReference type="Proteomes" id="UP000324222">
    <property type="component" value="Unassembled WGS sequence"/>
</dbReference>
<reference evidence="2 3" key="1">
    <citation type="submission" date="2019-05" db="EMBL/GenBank/DDBJ databases">
        <title>Another draft genome of Portunus trituberculatus and its Hox gene families provides insights of decapod evolution.</title>
        <authorList>
            <person name="Jeong J.-H."/>
            <person name="Song I."/>
            <person name="Kim S."/>
            <person name="Choi T."/>
            <person name="Kim D."/>
            <person name="Ryu S."/>
            <person name="Kim W."/>
        </authorList>
    </citation>
    <scope>NUCLEOTIDE SEQUENCE [LARGE SCALE GENOMIC DNA]</scope>
    <source>
        <tissue evidence="2">Muscle</tissue>
    </source>
</reference>
<dbReference type="AlphaFoldDB" id="A0A5B7DC15"/>
<proteinExistence type="predicted"/>
<gene>
    <name evidence="2" type="ORF">E2C01_011727</name>
</gene>
<sequence length="100" mass="10650">MSKGKVYENEWEKGEPQSWDAVITGEICHSRCEAASGRTARRRSPLHPAAIQVKVAAAAAIFTSTSTNLPLLLLPSPFASSSSNNKQTITPTSLGPALSR</sequence>